<reference evidence="1 2" key="2">
    <citation type="journal article" date="2009" name="PLoS ONE">
        <title>An integrated genetic and cytogenetic map of the cucumber genome.</title>
        <authorList>
            <person name="Ren Y."/>
            <person name="Zhang Z."/>
            <person name="Liu J."/>
            <person name="Staub J.E."/>
            <person name="Han Y."/>
            <person name="Cheng Z."/>
            <person name="Li X."/>
            <person name="Lu J."/>
            <person name="Miao H."/>
            <person name="Kang H."/>
            <person name="Xie B."/>
            <person name="Gu X."/>
            <person name="Wang X."/>
            <person name="Du Y."/>
            <person name="Jin W."/>
            <person name="Huang S."/>
        </authorList>
    </citation>
    <scope>NUCLEOTIDE SEQUENCE [LARGE SCALE GENOMIC DNA]</scope>
    <source>
        <strain evidence="2">cv. 9930</strain>
    </source>
</reference>
<reference evidence="1 2" key="1">
    <citation type="journal article" date="2009" name="Nat. Genet.">
        <title>The genome of the cucumber, Cucumis sativus L.</title>
        <authorList>
            <person name="Huang S."/>
            <person name="Li R."/>
            <person name="Zhang Z."/>
            <person name="Li L."/>
            <person name="Gu X."/>
            <person name="Fan W."/>
            <person name="Lucas W.J."/>
            <person name="Wang X."/>
            <person name="Xie B."/>
            <person name="Ni P."/>
            <person name="Ren Y."/>
            <person name="Zhu H."/>
            <person name="Li J."/>
            <person name="Lin K."/>
            <person name="Jin W."/>
            <person name="Fei Z."/>
            <person name="Li G."/>
            <person name="Staub J."/>
            <person name="Kilian A."/>
            <person name="van der Vossen E.A."/>
            <person name="Wu Y."/>
            <person name="Guo J."/>
            <person name="He J."/>
            <person name="Jia Z."/>
            <person name="Ren Y."/>
            <person name="Tian G."/>
            <person name="Lu Y."/>
            <person name="Ruan J."/>
            <person name="Qian W."/>
            <person name="Wang M."/>
            <person name="Huang Q."/>
            <person name="Li B."/>
            <person name="Xuan Z."/>
            <person name="Cao J."/>
            <person name="Asan"/>
            <person name="Wu Z."/>
            <person name="Zhang J."/>
            <person name="Cai Q."/>
            <person name="Bai Y."/>
            <person name="Zhao B."/>
            <person name="Han Y."/>
            <person name="Li Y."/>
            <person name="Li X."/>
            <person name="Wang S."/>
            <person name="Shi Q."/>
            <person name="Liu S."/>
            <person name="Cho W.K."/>
            <person name="Kim J.Y."/>
            <person name="Xu Y."/>
            <person name="Heller-Uszynska K."/>
            <person name="Miao H."/>
            <person name="Cheng Z."/>
            <person name="Zhang S."/>
            <person name="Wu J."/>
            <person name="Yang Y."/>
            <person name="Kang H."/>
            <person name="Li M."/>
            <person name="Liang H."/>
            <person name="Ren X."/>
            <person name="Shi Z."/>
            <person name="Wen M."/>
            <person name="Jian M."/>
            <person name="Yang H."/>
            <person name="Zhang G."/>
            <person name="Yang Z."/>
            <person name="Chen R."/>
            <person name="Liu S."/>
            <person name="Li J."/>
            <person name="Ma L."/>
            <person name="Liu H."/>
            <person name="Zhou Y."/>
            <person name="Zhao J."/>
            <person name="Fang X."/>
            <person name="Li G."/>
            <person name="Fang L."/>
            <person name="Li Y."/>
            <person name="Liu D."/>
            <person name="Zheng H."/>
            <person name="Zhang Y."/>
            <person name="Qin N."/>
            <person name="Li Z."/>
            <person name="Yang G."/>
            <person name="Yang S."/>
            <person name="Bolund L."/>
            <person name="Kristiansen K."/>
            <person name="Zheng H."/>
            <person name="Li S."/>
            <person name="Zhang X."/>
            <person name="Yang H."/>
            <person name="Wang J."/>
            <person name="Sun R."/>
            <person name="Zhang B."/>
            <person name="Jiang S."/>
            <person name="Wang J."/>
            <person name="Du Y."/>
            <person name="Li S."/>
        </authorList>
    </citation>
    <scope>NUCLEOTIDE SEQUENCE [LARGE SCALE GENOMIC DNA]</scope>
    <source>
        <strain evidence="2">cv. 9930</strain>
    </source>
</reference>
<sequence>MVMVKFEDELPQQQQIECLMVVDLLACGVAHPDINCRPSIRQAIHVMKFEAPITYSLPSQFPTLEDFDGVSCRSTLKVLISQFNYNWVQLFTDFNFLNRPRIF</sequence>
<reference evidence="1 2" key="4">
    <citation type="journal article" date="2011" name="BMC Genomics">
        <title>RNA-Seq improves annotation of protein-coding genes in the cucumber genome.</title>
        <authorList>
            <person name="Li Z."/>
            <person name="Zhang Z."/>
            <person name="Yan P."/>
            <person name="Huang S."/>
            <person name="Fei Z."/>
            <person name="Lin K."/>
        </authorList>
    </citation>
    <scope>NUCLEOTIDE SEQUENCE [LARGE SCALE GENOMIC DNA]</scope>
    <source>
        <strain evidence="2">cv. 9930</strain>
    </source>
</reference>
<dbReference type="STRING" id="3659.A0A0A0K664"/>
<protein>
    <recommendedName>
        <fullName evidence="3">Protein kinase domain-containing protein</fullName>
    </recommendedName>
</protein>
<dbReference type="AlphaFoldDB" id="A0A0A0K664"/>
<name>A0A0A0K664_CUCSA</name>
<reference evidence="1 2" key="3">
    <citation type="journal article" date="2010" name="BMC Genomics">
        <title>Transcriptome sequencing and comparative analysis of cucumber flowers with different sex types.</title>
        <authorList>
            <person name="Guo S."/>
            <person name="Zheng Y."/>
            <person name="Joung J.G."/>
            <person name="Liu S."/>
            <person name="Zhang Z."/>
            <person name="Crasta O.R."/>
            <person name="Sobral B.W."/>
            <person name="Xu Y."/>
            <person name="Huang S."/>
            <person name="Fei Z."/>
        </authorList>
    </citation>
    <scope>NUCLEOTIDE SEQUENCE [LARGE SCALE GENOMIC DNA]</scope>
    <source>
        <strain evidence="2">cv. 9930</strain>
    </source>
</reference>
<organism evidence="1 2">
    <name type="scientific">Cucumis sativus</name>
    <name type="common">Cucumber</name>
    <dbReference type="NCBI Taxonomy" id="3659"/>
    <lineage>
        <taxon>Eukaryota</taxon>
        <taxon>Viridiplantae</taxon>
        <taxon>Streptophyta</taxon>
        <taxon>Embryophyta</taxon>
        <taxon>Tracheophyta</taxon>
        <taxon>Spermatophyta</taxon>
        <taxon>Magnoliopsida</taxon>
        <taxon>eudicotyledons</taxon>
        <taxon>Gunneridae</taxon>
        <taxon>Pentapetalae</taxon>
        <taxon>rosids</taxon>
        <taxon>fabids</taxon>
        <taxon>Cucurbitales</taxon>
        <taxon>Cucurbitaceae</taxon>
        <taxon>Benincaseae</taxon>
        <taxon>Cucumis</taxon>
    </lineage>
</organism>
<evidence type="ECO:0000313" key="2">
    <source>
        <dbReference type="Proteomes" id="UP000029981"/>
    </source>
</evidence>
<dbReference type="EMBL" id="CM002928">
    <property type="protein sequence ID" value="KGN43787.1"/>
    <property type="molecule type" value="Genomic_DNA"/>
</dbReference>
<evidence type="ECO:0000313" key="1">
    <source>
        <dbReference type="EMBL" id="KGN43787.1"/>
    </source>
</evidence>
<dbReference type="Proteomes" id="UP000029981">
    <property type="component" value="Chromosome 7"/>
</dbReference>
<evidence type="ECO:0008006" key="3">
    <source>
        <dbReference type="Google" id="ProtNLM"/>
    </source>
</evidence>
<gene>
    <name evidence="1" type="ORF">Csa_7G067420</name>
</gene>
<proteinExistence type="predicted"/>
<accession>A0A0A0K664</accession>
<dbReference type="Gramene" id="KGN43787">
    <property type="protein sequence ID" value="KGN43787"/>
    <property type="gene ID" value="Csa_7G067420"/>
</dbReference>
<keyword evidence="2" id="KW-1185">Reference proteome</keyword>